<feature type="binding site" evidence="12">
    <location>
        <position position="128"/>
    </location>
    <ligand>
        <name>NAD(+)</name>
        <dbReference type="ChEBI" id="CHEBI:57540"/>
    </ligand>
</feature>
<dbReference type="FunFam" id="1.10.1040.10:FF:000001">
    <property type="entry name" value="Glycerol-3-phosphate dehydrogenase [NAD(P)+]"/>
    <property type="match status" value="1"/>
</dbReference>
<evidence type="ECO:0000256" key="2">
    <source>
        <dbReference type="ARBA" id="ARBA00022516"/>
    </source>
</evidence>
<keyword evidence="9" id="KW-0963">Cytoplasm</keyword>
<comment type="caution">
    <text evidence="9">Lacks conserved residue(s) required for the propagation of feature annotation.</text>
</comment>
<feature type="binding site" evidence="9">
    <location>
        <position position="244"/>
    </location>
    <ligand>
        <name>sn-glycerol 3-phosphate</name>
        <dbReference type="ChEBI" id="CHEBI:57597"/>
    </ligand>
</feature>
<dbReference type="RefSeq" id="WP_059024440.1">
    <property type="nucleotide sequence ID" value="NZ_LN609302.1"/>
</dbReference>
<evidence type="ECO:0000256" key="8">
    <source>
        <dbReference type="ARBA" id="ARBA00023264"/>
    </source>
</evidence>
<keyword evidence="2 9" id="KW-0444">Lipid biosynthesis</keyword>
<dbReference type="EC" id="1.1.1.94" evidence="9"/>
<name>A0A0U5F711_9PROT</name>
<evidence type="ECO:0000256" key="7">
    <source>
        <dbReference type="ARBA" id="ARBA00023209"/>
    </source>
</evidence>
<keyword evidence="7 9" id="KW-0594">Phospholipid biosynthesis</keyword>
<gene>
    <name evidence="9 17" type="primary">gpsA</name>
    <name evidence="17" type="ORF">AGA_2496</name>
</gene>
<dbReference type="InterPro" id="IPR008927">
    <property type="entry name" value="6-PGluconate_DH-like_C_sf"/>
</dbReference>
<evidence type="ECO:0000313" key="17">
    <source>
        <dbReference type="EMBL" id="CEF57181.1"/>
    </source>
</evidence>
<evidence type="ECO:0000256" key="14">
    <source>
        <dbReference type="RuleBase" id="RU000439"/>
    </source>
</evidence>
<dbReference type="HAMAP" id="MF_00394">
    <property type="entry name" value="NAD_Glyc3P_dehydrog"/>
    <property type="match status" value="1"/>
</dbReference>
<dbReference type="GO" id="GO:0141153">
    <property type="term" value="F:glycerol-3-phosphate dehydrogenase (NADP+) activity"/>
    <property type="evidence" value="ECO:0007669"/>
    <property type="project" value="RHEA"/>
</dbReference>
<dbReference type="GO" id="GO:0046167">
    <property type="term" value="P:glycerol-3-phosphate biosynthetic process"/>
    <property type="evidence" value="ECO:0007669"/>
    <property type="project" value="UniProtKB-UniRule"/>
</dbReference>
<keyword evidence="9" id="KW-0547">Nucleotide-binding</keyword>
<dbReference type="InterPro" id="IPR036291">
    <property type="entry name" value="NAD(P)-bd_dom_sf"/>
</dbReference>
<keyword evidence="5 9" id="KW-0520">NAD</keyword>
<evidence type="ECO:0000256" key="12">
    <source>
        <dbReference type="PIRSR" id="PIRSR000114-3"/>
    </source>
</evidence>
<dbReference type="PROSITE" id="PS00957">
    <property type="entry name" value="NAD_G3PDH"/>
    <property type="match status" value="1"/>
</dbReference>
<feature type="active site" description="Proton acceptor" evidence="9 10">
    <location>
        <position position="179"/>
    </location>
</feature>
<dbReference type="AlphaFoldDB" id="A0A0U5F711"/>
<feature type="binding site" evidence="9">
    <location>
        <position position="179"/>
    </location>
    <ligand>
        <name>sn-glycerol 3-phosphate</name>
        <dbReference type="ChEBI" id="CHEBI:57597"/>
    </ligand>
</feature>
<feature type="binding site" evidence="12">
    <location>
        <begin position="9"/>
        <end position="14"/>
    </location>
    <ligand>
        <name>NAD(+)</name>
        <dbReference type="ChEBI" id="CHEBI:57540"/>
    </ligand>
</feature>
<dbReference type="Gene3D" id="3.40.50.720">
    <property type="entry name" value="NAD(P)-binding Rossmann-like Domain"/>
    <property type="match status" value="1"/>
</dbReference>
<feature type="domain" description="Glycerol-3-phosphate dehydrogenase NAD-dependent N-terminal" evidence="15">
    <location>
        <begin position="5"/>
        <end position="145"/>
    </location>
</feature>
<comment type="function">
    <text evidence="9">Catalyzes the reduction of the glycolytic intermediate dihydroxyacetone phosphate (DHAP) to sn-glycerol 3-phosphate (G3P), the key precursor for phospholipid synthesis.</text>
</comment>
<feature type="binding site" evidence="12">
    <location>
        <position position="243"/>
    </location>
    <ligand>
        <name>NAD(+)</name>
        <dbReference type="ChEBI" id="CHEBI:57540"/>
    </ligand>
</feature>
<feature type="binding site" evidence="11">
    <location>
        <begin position="243"/>
        <end position="244"/>
    </location>
    <ligand>
        <name>substrate</name>
    </ligand>
</feature>
<dbReference type="PANTHER" id="PTHR11728:SF1">
    <property type="entry name" value="GLYCEROL-3-PHOSPHATE DEHYDROGENASE [NAD(+)] 2, CHLOROPLASTIC"/>
    <property type="match status" value="1"/>
</dbReference>
<feature type="binding site" evidence="9">
    <location>
        <position position="269"/>
    </location>
    <ligand>
        <name>NADPH</name>
        <dbReference type="ChEBI" id="CHEBI:57783"/>
    </ligand>
</feature>
<dbReference type="GO" id="GO:0046168">
    <property type="term" value="P:glycerol-3-phosphate catabolic process"/>
    <property type="evidence" value="ECO:0007669"/>
    <property type="project" value="InterPro"/>
</dbReference>
<evidence type="ECO:0000256" key="13">
    <source>
        <dbReference type="RuleBase" id="RU000437"/>
    </source>
</evidence>
<keyword evidence="3 9" id="KW-0521">NADP</keyword>
<comment type="catalytic activity">
    <reaction evidence="9">
        <text>sn-glycerol 3-phosphate + NAD(+) = dihydroxyacetone phosphate + NADH + H(+)</text>
        <dbReference type="Rhea" id="RHEA:11092"/>
        <dbReference type="ChEBI" id="CHEBI:15378"/>
        <dbReference type="ChEBI" id="CHEBI:57540"/>
        <dbReference type="ChEBI" id="CHEBI:57597"/>
        <dbReference type="ChEBI" id="CHEBI:57642"/>
        <dbReference type="ChEBI" id="CHEBI:57945"/>
        <dbReference type="EC" id="1.1.1.94"/>
    </reaction>
</comment>
<feature type="binding site" evidence="9">
    <location>
        <position position="13"/>
    </location>
    <ligand>
        <name>NADPH</name>
        <dbReference type="ChEBI" id="CHEBI:57783"/>
    </ligand>
</feature>
<dbReference type="InterPro" id="IPR013328">
    <property type="entry name" value="6PGD_dom2"/>
</dbReference>
<feature type="binding site" evidence="9">
    <location>
        <position position="128"/>
    </location>
    <ligand>
        <name>NADPH</name>
        <dbReference type="ChEBI" id="CHEBI:57783"/>
    </ligand>
</feature>
<feature type="binding site" evidence="9">
    <location>
        <position position="243"/>
    </location>
    <ligand>
        <name>NADPH</name>
        <dbReference type="ChEBI" id="CHEBI:57783"/>
    </ligand>
</feature>
<comment type="catalytic activity">
    <reaction evidence="9 14">
        <text>sn-glycerol 3-phosphate + NADP(+) = dihydroxyacetone phosphate + NADPH + H(+)</text>
        <dbReference type="Rhea" id="RHEA:11096"/>
        <dbReference type="ChEBI" id="CHEBI:15378"/>
        <dbReference type="ChEBI" id="CHEBI:57597"/>
        <dbReference type="ChEBI" id="CHEBI:57642"/>
        <dbReference type="ChEBI" id="CHEBI:57783"/>
        <dbReference type="ChEBI" id="CHEBI:58349"/>
        <dbReference type="EC" id="1.1.1.94"/>
    </reaction>
</comment>
<evidence type="ECO:0000259" key="15">
    <source>
        <dbReference type="Pfam" id="PF01210"/>
    </source>
</evidence>
<feature type="binding site" evidence="11">
    <location>
        <position position="96"/>
    </location>
    <ligand>
        <name>substrate</name>
    </ligand>
</feature>
<dbReference type="GO" id="GO:0005829">
    <property type="term" value="C:cytosol"/>
    <property type="evidence" value="ECO:0007669"/>
    <property type="project" value="TreeGrafter"/>
</dbReference>
<reference evidence="18" key="1">
    <citation type="submission" date="2014-09" db="EMBL/GenBank/DDBJ databases">
        <authorList>
            <person name="Illeghems K.G."/>
        </authorList>
    </citation>
    <scope>NUCLEOTIDE SEQUENCE [LARGE SCALE GENOMIC DNA]</scope>
    <source>
        <strain evidence="18">LMG 23848T</strain>
    </source>
</reference>
<dbReference type="GO" id="GO:0008654">
    <property type="term" value="P:phospholipid biosynthetic process"/>
    <property type="evidence" value="ECO:0007669"/>
    <property type="project" value="UniProtKB-KW"/>
</dbReference>
<dbReference type="OrthoDB" id="9812273at2"/>
<dbReference type="Pfam" id="PF07479">
    <property type="entry name" value="NAD_Gly3P_dh_C"/>
    <property type="match status" value="1"/>
</dbReference>
<feature type="domain" description="Glycerol-3-phosphate dehydrogenase NAD-dependent C-terminal" evidence="16">
    <location>
        <begin position="168"/>
        <end position="307"/>
    </location>
</feature>
<feature type="binding site" evidence="9">
    <location>
        <position position="267"/>
    </location>
    <ligand>
        <name>NADPH</name>
        <dbReference type="ChEBI" id="CHEBI:57783"/>
    </ligand>
</feature>
<dbReference type="SUPFAM" id="SSF51735">
    <property type="entry name" value="NAD(P)-binding Rossmann-fold domains"/>
    <property type="match status" value="1"/>
</dbReference>
<evidence type="ECO:0000256" key="9">
    <source>
        <dbReference type="HAMAP-Rule" id="MF_00394"/>
    </source>
</evidence>
<evidence type="ECO:0000256" key="10">
    <source>
        <dbReference type="PIRSR" id="PIRSR000114-1"/>
    </source>
</evidence>
<keyword evidence="6 9" id="KW-0443">Lipid metabolism</keyword>
<dbReference type="STRING" id="431306.AGA_2496"/>
<feature type="binding site" evidence="9">
    <location>
        <position position="242"/>
    </location>
    <ligand>
        <name>sn-glycerol 3-phosphate</name>
        <dbReference type="ChEBI" id="CHEBI:57597"/>
    </ligand>
</feature>
<evidence type="ECO:0000256" key="5">
    <source>
        <dbReference type="ARBA" id="ARBA00023027"/>
    </source>
</evidence>
<proteinExistence type="inferred from homology"/>
<dbReference type="GO" id="GO:0141152">
    <property type="term" value="F:glycerol-3-phosphate dehydrogenase (NAD+) activity"/>
    <property type="evidence" value="ECO:0007669"/>
    <property type="project" value="RHEA"/>
</dbReference>
<dbReference type="GO" id="GO:0005975">
    <property type="term" value="P:carbohydrate metabolic process"/>
    <property type="evidence" value="ECO:0007669"/>
    <property type="project" value="InterPro"/>
</dbReference>
<dbReference type="SUPFAM" id="SSF48179">
    <property type="entry name" value="6-phosphogluconate dehydrogenase C-terminal domain-like"/>
    <property type="match status" value="1"/>
</dbReference>
<evidence type="ECO:0000313" key="18">
    <source>
        <dbReference type="Proteomes" id="UP000068250"/>
    </source>
</evidence>
<evidence type="ECO:0000256" key="4">
    <source>
        <dbReference type="ARBA" id="ARBA00023002"/>
    </source>
</evidence>
<feature type="binding site" evidence="9">
    <location>
        <position position="33"/>
    </location>
    <ligand>
        <name>NADPH</name>
        <dbReference type="ChEBI" id="CHEBI:57783"/>
    </ligand>
</feature>
<dbReference type="Pfam" id="PF01210">
    <property type="entry name" value="NAD_Gly3P_dh_N"/>
    <property type="match status" value="1"/>
</dbReference>
<comment type="similarity">
    <text evidence="1 9 13">Belongs to the NAD-dependent glycerol-3-phosphate dehydrogenase family.</text>
</comment>
<evidence type="ECO:0000256" key="6">
    <source>
        <dbReference type="ARBA" id="ARBA00023098"/>
    </source>
</evidence>
<comment type="pathway">
    <text evidence="9">Membrane lipid metabolism; glycerophospholipid metabolism.</text>
</comment>
<feature type="binding site" evidence="9">
    <location>
        <position position="232"/>
    </location>
    <ligand>
        <name>sn-glycerol 3-phosphate</name>
        <dbReference type="ChEBI" id="CHEBI:57597"/>
    </ligand>
</feature>
<feature type="binding site" evidence="9">
    <location>
        <position position="49"/>
    </location>
    <ligand>
        <name>NADPH</name>
        <dbReference type="ChEBI" id="CHEBI:57783"/>
    </ligand>
</feature>
<keyword evidence="8 9" id="KW-1208">Phospholipid metabolism</keyword>
<organism evidence="17 18">
    <name type="scientific">Acetobacter ghanensis</name>
    <dbReference type="NCBI Taxonomy" id="431306"/>
    <lineage>
        <taxon>Bacteria</taxon>
        <taxon>Pseudomonadati</taxon>
        <taxon>Pseudomonadota</taxon>
        <taxon>Alphaproteobacteria</taxon>
        <taxon>Acetobacterales</taxon>
        <taxon>Acetobacteraceae</taxon>
        <taxon>Acetobacter</taxon>
    </lineage>
</organism>
<feature type="binding site" evidence="9">
    <location>
        <position position="96"/>
    </location>
    <ligand>
        <name>sn-glycerol 3-phosphate</name>
        <dbReference type="ChEBI" id="CHEBI:57597"/>
    </ligand>
</feature>
<feature type="binding site" evidence="9">
    <location>
        <position position="243"/>
    </location>
    <ligand>
        <name>sn-glycerol 3-phosphate</name>
        <dbReference type="ChEBI" id="CHEBI:57597"/>
    </ligand>
</feature>
<dbReference type="GO" id="GO:0006650">
    <property type="term" value="P:glycerophospholipid metabolic process"/>
    <property type="evidence" value="ECO:0007669"/>
    <property type="project" value="UniProtKB-UniRule"/>
</dbReference>
<dbReference type="NCBIfam" id="NF000940">
    <property type="entry name" value="PRK00094.1-2"/>
    <property type="match status" value="1"/>
</dbReference>
<evidence type="ECO:0000256" key="1">
    <source>
        <dbReference type="ARBA" id="ARBA00011009"/>
    </source>
</evidence>
<dbReference type="PATRIC" id="fig|431306.5.peg.2574"/>
<dbReference type="Proteomes" id="UP000068250">
    <property type="component" value="Chromosome I"/>
</dbReference>
<sequence>MSNPVFVLGGGAWGTALALHAARIGAEVHLWARNAQTLPNGAMPRLSDYPLPPTVHVCSTLPQVTPDCVLVAIPTQYLASVLPMLPAGVPAVLCCKGIERQTLAFPLDILARERADVPGAVLCGPNFAREIAAGLPAAAVLAALEHARAQALSSLLSSPLFRLYASTDCIGVQLGAAAKNVIAVASGVTIGAGLGENARAALITRGLAEITRLATALGGQAATLAGLAGLGDLLLTCTGAASRNYQMGLALGRGMNTHAALGSLPGVAEGITTAAALQALARAHGVETPITDCIAAFMEGQITLPQATHSLLSRPLKSEQEPSSPV</sequence>
<dbReference type="GO" id="GO:0051287">
    <property type="term" value="F:NAD binding"/>
    <property type="evidence" value="ECO:0007669"/>
    <property type="project" value="InterPro"/>
</dbReference>
<protein>
    <recommendedName>
        <fullName evidence="9">Glycerol-3-phosphate dehydrogenase [NAD(P)+]</fullName>
        <ecNumber evidence="9">1.1.1.94</ecNumber>
    </recommendedName>
    <alternativeName>
        <fullName evidence="9">NAD(P)(+)-dependent glycerol-3-phosphate dehydrogenase</fullName>
    </alternativeName>
    <alternativeName>
        <fullName evidence="9">NAD(P)H-dependent dihydroxyacetone-phosphate reductase</fullName>
    </alternativeName>
</protein>
<dbReference type="PRINTS" id="PR00077">
    <property type="entry name" value="GPDHDRGNASE"/>
</dbReference>
<dbReference type="Gene3D" id="1.10.1040.10">
    <property type="entry name" value="N-(1-d-carboxylethyl)-l-norvaline Dehydrogenase, domain 2"/>
    <property type="match status" value="1"/>
</dbReference>
<dbReference type="InterPro" id="IPR006168">
    <property type="entry name" value="G3P_DH_NAD-dep"/>
</dbReference>
<evidence type="ECO:0000256" key="3">
    <source>
        <dbReference type="ARBA" id="ARBA00022857"/>
    </source>
</evidence>
<accession>A0A0U5F711</accession>
<feature type="binding site" evidence="9">
    <location>
        <position position="124"/>
    </location>
    <ligand>
        <name>sn-glycerol 3-phosphate</name>
        <dbReference type="ChEBI" id="CHEBI:57597"/>
    </ligand>
</feature>
<dbReference type="NCBIfam" id="NF000942">
    <property type="entry name" value="PRK00094.1-4"/>
    <property type="match status" value="1"/>
</dbReference>
<dbReference type="PANTHER" id="PTHR11728">
    <property type="entry name" value="GLYCEROL-3-PHOSPHATE DEHYDROGENASE"/>
    <property type="match status" value="1"/>
</dbReference>
<dbReference type="PIRSF" id="PIRSF000114">
    <property type="entry name" value="Glycerol-3-P_dh"/>
    <property type="match status" value="1"/>
</dbReference>
<evidence type="ECO:0000256" key="11">
    <source>
        <dbReference type="PIRSR" id="PIRSR000114-2"/>
    </source>
</evidence>
<dbReference type="InterPro" id="IPR011128">
    <property type="entry name" value="G3P_DH_NAD-dep_N"/>
</dbReference>
<feature type="binding site" evidence="9">
    <location>
        <position position="96"/>
    </location>
    <ligand>
        <name>NADPH</name>
        <dbReference type="ChEBI" id="CHEBI:57783"/>
    </ligand>
</feature>
<dbReference type="InterPro" id="IPR006109">
    <property type="entry name" value="G3P_DH_NAD-dep_C"/>
</dbReference>
<dbReference type="EMBL" id="LN609302">
    <property type="protein sequence ID" value="CEF57181.1"/>
    <property type="molecule type" value="Genomic_DNA"/>
</dbReference>
<evidence type="ECO:0000259" key="16">
    <source>
        <dbReference type="Pfam" id="PF07479"/>
    </source>
</evidence>
<comment type="subcellular location">
    <subcellularLocation>
        <location evidence="9">Cytoplasm</location>
    </subcellularLocation>
</comment>
<dbReference type="UniPathway" id="UPA00940"/>
<keyword evidence="4 9" id="KW-0560">Oxidoreductase</keyword>